<sequence>MTAHIEGLKRRLKSRTDEVDLLDGGKEHRWMGPNRHAKELLKAGKPGSRSSGIRNPQLWFF</sequence>
<dbReference type="EMBL" id="PYDT01000003">
    <property type="protein sequence ID" value="THU66925.1"/>
    <property type="molecule type" value="Genomic_DNA"/>
</dbReference>
<organism evidence="1 2">
    <name type="scientific">Musa balbisiana</name>
    <name type="common">Banana</name>
    <dbReference type="NCBI Taxonomy" id="52838"/>
    <lineage>
        <taxon>Eukaryota</taxon>
        <taxon>Viridiplantae</taxon>
        <taxon>Streptophyta</taxon>
        <taxon>Embryophyta</taxon>
        <taxon>Tracheophyta</taxon>
        <taxon>Spermatophyta</taxon>
        <taxon>Magnoliopsida</taxon>
        <taxon>Liliopsida</taxon>
        <taxon>Zingiberales</taxon>
        <taxon>Musaceae</taxon>
        <taxon>Musa</taxon>
    </lineage>
</organism>
<dbReference type="AlphaFoldDB" id="A0A4V4H899"/>
<keyword evidence="2" id="KW-1185">Reference proteome</keyword>
<accession>A0A4V4H899</accession>
<dbReference type="Proteomes" id="UP000317650">
    <property type="component" value="Chromosome 5"/>
</dbReference>
<reference evidence="1 2" key="1">
    <citation type="journal article" date="2019" name="Nat. Plants">
        <title>Genome sequencing of Musa balbisiana reveals subgenome evolution and function divergence in polyploid bananas.</title>
        <authorList>
            <person name="Yao X."/>
        </authorList>
    </citation>
    <scope>NUCLEOTIDE SEQUENCE [LARGE SCALE GENOMIC DNA]</scope>
    <source>
        <strain evidence="2">cv. DH-PKW</strain>
        <tissue evidence="1">Leaves</tissue>
    </source>
</reference>
<protein>
    <submittedName>
        <fullName evidence="1">Uncharacterized protein</fullName>
    </submittedName>
</protein>
<evidence type="ECO:0000313" key="1">
    <source>
        <dbReference type="EMBL" id="THU66925.1"/>
    </source>
</evidence>
<evidence type="ECO:0000313" key="2">
    <source>
        <dbReference type="Proteomes" id="UP000317650"/>
    </source>
</evidence>
<gene>
    <name evidence="1" type="ORF">C4D60_Mb05t19310</name>
</gene>
<proteinExistence type="predicted"/>
<name>A0A4V4H899_MUSBA</name>
<comment type="caution">
    <text evidence="1">The sequence shown here is derived from an EMBL/GenBank/DDBJ whole genome shotgun (WGS) entry which is preliminary data.</text>
</comment>